<keyword evidence="3" id="KW-1185">Reference proteome</keyword>
<feature type="compositionally biased region" description="Low complexity" evidence="1">
    <location>
        <begin position="396"/>
        <end position="420"/>
    </location>
</feature>
<sequence>MATASPLDVANEGPVSTAVTTRALISTVTVNYTTVYSEISNNPPRSSNISTSISISTLASNLSPGSVTNPTPGGTGPPTKCFSTGNSSTTFFGTAGSSSSTRVTPTSPGDNHNSTFESQGPSPALSNSTPGQSSMSLTDNVSPSSSFSNAQSMASTSSVDNAPNGTTPFGGTITTTFLSISSSSKNITLSSTSLSTGSAWTSTNSLRTSESPILPISTSSSTSSLTAGTTSTIAPPPSITTSYSDEEINSYFSMTSWDDYLITSTITTDTAISASQTSNSDWKKSFWLRTTINGQPTDLPVVHCGCICKGTCGGDDEDDDDAAALWIIYFNVPKVPNIQISLPKLPDFHLAGCIRIKIPIINIEVPLGKCPPVSDNGDHGHVDPDDPERVNKEPDPNNTDDPNEPEILTSRTSTSSSSSCSGAVVTDSLTQIVCPSGSASNCQTTVETSTRSGCSITGTMSATKTINSCSEGVVTDSLTKVSCGATSTPCSTTVQTSTRSGCSLTGTASVTVTSSAAACARRVWPTSFGPGVGYSAPGFTYGTYSPPAIFGSPTMSFSSMNSSGSSPSTGTSTNYHLSTVSSTATSASRSSSATETSQIPTSMTTESAVSTPSSNPLPDNTCFILDKNHGDIPGCNTGYEVLENDKDFIIKCDAIHNQVTVHAALSGKWEFTYGDQKWVTGDLNICDIEDMPEGDKPLYVPY</sequence>
<gene>
    <name evidence="2" type="ORF">K458DRAFT_489246</name>
</gene>
<accession>A0A6G1ITG1</accession>
<dbReference type="AlphaFoldDB" id="A0A6G1ITG1"/>
<feature type="compositionally biased region" description="Low complexity" evidence="1">
    <location>
        <begin position="64"/>
        <end position="108"/>
    </location>
</feature>
<dbReference type="Proteomes" id="UP000799291">
    <property type="component" value="Unassembled WGS sequence"/>
</dbReference>
<feature type="region of interest" description="Disordered" evidence="1">
    <location>
        <begin position="191"/>
        <end position="231"/>
    </location>
</feature>
<feature type="region of interest" description="Disordered" evidence="1">
    <location>
        <begin position="64"/>
        <end position="167"/>
    </location>
</feature>
<name>A0A6G1ITG1_9PLEO</name>
<evidence type="ECO:0000256" key="1">
    <source>
        <dbReference type="SAM" id="MobiDB-lite"/>
    </source>
</evidence>
<feature type="compositionally biased region" description="Basic and acidic residues" evidence="1">
    <location>
        <begin position="376"/>
        <end position="395"/>
    </location>
</feature>
<dbReference type="EMBL" id="MU005591">
    <property type="protein sequence ID" value="KAF2681388.1"/>
    <property type="molecule type" value="Genomic_DNA"/>
</dbReference>
<feature type="compositionally biased region" description="Low complexity" evidence="1">
    <location>
        <begin position="142"/>
        <end position="158"/>
    </location>
</feature>
<dbReference type="OrthoDB" id="3799408at2759"/>
<feature type="region of interest" description="Disordered" evidence="1">
    <location>
        <begin position="372"/>
        <end position="420"/>
    </location>
</feature>
<reference evidence="2" key="1">
    <citation type="journal article" date="2020" name="Stud. Mycol.">
        <title>101 Dothideomycetes genomes: a test case for predicting lifestyles and emergence of pathogens.</title>
        <authorList>
            <person name="Haridas S."/>
            <person name="Albert R."/>
            <person name="Binder M."/>
            <person name="Bloem J."/>
            <person name="Labutti K."/>
            <person name="Salamov A."/>
            <person name="Andreopoulos B."/>
            <person name="Baker S."/>
            <person name="Barry K."/>
            <person name="Bills G."/>
            <person name="Bluhm B."/>
            <person name="Cannon C."/>
            <person name="Castanera R."/>
            <person name="Culley D."/>
            <person name="Daum C."/>
            <person name="Ezra D."/>
            <person name="Gonzalez J."/>
            <person name="Henrissat B."/>
            <person name="Kuo A."/>
            <person name="Liang C."/>
            <person name="Lipzen A."/>
            <person name="Lutzoni F."/>
            <person name="Magnuson J."/>
            <person name="Mondo S."/>
            <person name="Nolan M."/>
            <person name="Ohm R."/>
            <person name="Pangilinan J."/>
            <person name="Park H.-J."/>
            <person name="Ramirez L."/>
            <person name="Alfaro M."/>
            <person name="Sun H."/>
            <person name="Tritt A."/>
            <person name="Yoshinaga Y."/>
            <person name="Zwiers L.-H."/>
            <person name="Turgeon B."/>
            <person name="Goodwin S."/>
            <person name="Spatafora J."/>
            <person name="Crous P."/>
            <person name="Grigoriev I."/>
        </authorList>
    </citation>
    <scope>NUCLEOTIDE SEQUENCE</scope>
    <source>
        <strain evidence="2">CBS 122367</strain>
    </source>
</reference>
<feature type="compositionally biased region" description="Polar residues" evidence="1">
    <location>
        <begin position="598"/>
        <end position="615"/>
    </location>
</feature>
<feature type="compositionally biased region" description="Low complexity" evidence="1">
    <location>
        <begin position="586"/>
        <end position="597"/>
    </location>
</feature>
<protein>
    <submittedName>
        <fullName evidence="2">Uncharacterized protein</fullName>
    </submittedName>
</protein>
<organism evidence="2 3">
    <name type="scientific">Lentithecium fluviatile CBS 122367</name>
    <dbReference type="NCBI Taxonomy" id="1168545"/>
    <lineage>
        <taxon>Eukaryota</taxon>
        <taxon>Fungi</taxon>
        <taxon>Dikarya</taxon>
        <taxon>Ascomycota</taxon>
        <taxon>Pezizomycotina</taxon>
        <taxon>Dothideomycetes</taxon>
        <taxon>Pleosporomycetidae</taxon>
        <taxon>Pleosporales</taxon>
        <taxon>Massarineae</taxon>
        <taxon>Lentitheciaceae</taxon>
        <taxon>Lentithecium</taxon>
    </lineage>
</organism>
<proteinExistence type="predicted"/>
<feature type="compositionally biased region" description="Polar residues" evidence="1">
    <location>
        <begin position="109"/>
        <end position="141"/>
    </location>
</feature>
<evidence type="ECO:0000313" key="2">
    <source>
        <dbReference type="EMBL" id="KAF2681388.1"/>
    </source>
</evidence>
<evidence type="ECO:0000313" key="3">
    <source>
        <dbReference type="Proteomes" id="UP000799291"/>
    </source>
</evidence>
<feature type="region of interest" description="Disordered" evidence="1">
    <location>
        <begin position="586"/>
        <end position="615"/>
    </location>
</feature>